<evidence type="ECO:0000256" key="1">
    <source>
        <dbReference type="ARBA" id="ARBA00023125"/>
    </source>
</evidence>
<evidence type="ECO:0000256" key="2">
    <source>
        <dbReference type="PROSITE-ProRule" id="PRU00335"/>
    </source>
</evidence>
<dbReference type="Gene3D" id="1.10.357.10">
    <property type="entry name" value="Tetracycline Repressor, domain 2"/>
    <property type="match status" value="1"/>
</dbReference>
<keyword evidence="5" id="KW-1185">Reference proteome</keyword>
<dbReference type="RefSeq" id="WP_180841966.1">
    <property type="nucleotide sequence ID" value="NZ_CP059154.1"/>
</dbReference>
<dbReference type="Proteomes" id="UP000510869">
    <property type="component" value="Chromosome"/>
</dbReference>
<dbReference type="InterPro" id="IPR009057">
    <property type="entry name" value="Homeodomain-like_sf"/>
</dbReference>
<dbReference type="PANTHER" id="PTHR43479:SF11">
    <property type="entry name" value="ACREF_ENVCD OPERON REPRESSOR-RELATED"/>
    <property type="match status" value="1"/>
</dbReference>
<dbReference type="GO" id="GO:0003677">
    <property type="term" value="F:DNA binding"/>
    <property type="evidence" value="ECO:0007669"/>
    <property type="project" value="UniProtKB-UniRule"/>
</dbReference>
<proteinExistence type="predicted"/>
<dbReference type="InterPro" id="IPR001647">
    <property type="entry name" value="HTH_TetR"/>
</dbReference>
<gene>
    <name evidence="4" type="ORF">HYG81_04050</name>
</gene>
<dbReference type="Pfam" id="PF00440">
    <property type="entry name" value="TetR_N"/>
    <property type="match status" value="1"/>
</dbReference>
<dbReference type="EMBL" id="CP059154">
    <property type="protein sequence ID" value="QLK26795.1"/>
    <property type="molecule type" value="Genomic_DNA"/>
</dbReference>
<dbReference type="InterPro" id="IPR050624">
    <property type="entry name" value="HTH-type_Tx_Regulator"/>
</dbReference>
<dbReference type="SUPFAM" id="SSF46689">
    <property type="entry name" value="Homeodomain-like"/>
    <property type="match status" value="1"/>
</dbReference>
<dbReference type="PROSITE" id="PS50977">
    <property type="entry name" value="HTH_TETR_2"/>
    <property type="match status" value="1"/>
</dbReference>
<dbReference type="Gene3D" id="1.10.10.60">
    <property type="entry name" value="Homeodomain-like"/>
    <property type="match status" value="1"/>
</dbReference>
<dbReference type="KEGG" id="nay:HYG81_04050"/>
<dbReference type="PANTHER" id="PTHR43479">
    <property type="entry name" value="ACREF/ENVCD OPERON REPRESSOR-RELATED"/>
    <property type="match status" value="1"/>
</dbReference>
<keyword evidence="1 2" id="KW-0238">DNA-binding</keyword>
<dbReference type="GeneID" id="56142349"/>
<feature type="DNA-binding region" description="H-T-H motif" evidence="2">
    <location>
        <begin position="33"/>
        <end position="52"/>
    </location>
</feature>
<protein>
    <submittedName>
        <fullName evidence="4">TetR/AcrR family transcriptional regulator</fullName>
    </submittedName>
</protein>
<feature type="domain" description="HTH tetR-type" evidence="3">
    <location>
        <begin position="10"/>
        <end position="70"/>
    </location>
</feature>
<name>A0A7D6CPU8_9EURY</name>
<dbReference type="AlphaFoldDB" id="A0A7D6CPU8"/>
<evidence type="ECO:0000259" key="3">
    <source>
        <dbReference type="PROSITE" id="PS50977"/>
    </source>
</evidence>
<accession>A0A7D6CPU8</accession>
<reference evidence="4 5" key="1">
    <citation type="submission" date="2020-07" db="EMBL/GenBank/DDBJ databases">
        <title>Natrinema (YPL30) sp. nov. and Haloterrigena xxxxxx (YPL8) sp. nov., isolated from a salt mine.</title>
        <authorList>
            <person name="Cui H."/>
        </authorList>
    </citation>
    <scope>NUCLEOTIDE SEQUENCE [LARGE SCALE GENOMIC DNA]</scope>
    <source>
        <strain evidence="4 5">YPL13</strain>
    </source>
</reference>
<evidence type="ECO:0000313" key="5">
    <source>
        <dbReference type="Proteomes" id="UP000510869"/>
    </source>
</evidence>
<dbReference type="OrthoDB" id="135877at2157"/>
<sequence length="203" mass="23819">MHGFSDEERDRIREELLEVGREKVLAFGLKKTNVADITEPIGIAKSSFYLFFDSKAELYLEIMRHEVDEFTENLDNELDGVDDPREGFERLCWCYKAFVENNPLVQQLFREDDYRMFRDTVPPERLAEIEQEGVAEIVPYIEFFQERSDGLLAERDPVTILGLVGMIELLALHREDYEEYDEDYYEQVQELLITTLARGLTAD</sequence>
<organism evidence="4 5">
    <name type="scientific">Natrinema zhouii</name>
    <dbReference type="NCBI Taxonomy" id="1710539"/>
    <lineage>
        <taxon>Archaea</taxon>
        <taxon>Methanobacteriati</taxon>
        <taxon>Methanobacteriota</taxon>
        <taxon>Stenosarchaea group</taxon>
        <taxon>Halobacteria</taxon>
        <taxon>Halobacteriales</taxon>
        <taxon>Natrialbaceae</taxon>
        <taxon>Natrinema</taxon>
    </lineage>
</organism>
<evidence type="ECO:0000313" key="4">
    <source>
        <dbReference type="EMBL" id="QLK26795.1"/>
    </source>
</evidence>